<dbReference type="Gene3D" id="2.60.490.10">
    <property type="entry name" value="atp-gated p2x4 ion channel domain"/>
    <property type="match status" value="2"/>
</dbReference>
<dbReference type="Gene3D" id="1.10.287.940">
    <property type="entry name" value="atp-gated p2x4 ion channel"/>
    <property type="match status" value="1"/>
</dbReference>
<organism evidence="11 12">
    <name type="scientific">Labeo rohita</name>
    <name type="common">Indian major carp</name>
    <name type="synonym">Cyprinus rohita</name>
    <dbReference type="NCBI Taxonomy" id="84645"/>
    <lineage>
        <taxon>Eukaryota</taxon>
        <taxon>Metazoa</taxon>
        <taxon>Chordata</taxon>
        <taxon>Craniata</taxon>
        <taxon>Vertebrata</taxon>
        <taxon>Euteleostomi</taxon>
        <taxon>Actinopterygii</taxon>
        <taxon>Neopterygii</taxon>
        <taxon>Teleostei</taxon>
        <taxon>Ostariophysi</taxon>
        <taxon>Cypriniformes</taxon>
        <taxon>Cyprinidae</taxon>
        <taxon>Labeoninae</taxon>
        <taxon>Labeonini</taxon>
        <taxon>Labeo</taxon>
    </lineage>
</organism>
<evidence type="ECO:0000256" key="7">
    <source>
        <dbReference type="ARBA" id="ARBA00023136"/>
    </source>
</evidence>
<evidence type="ECO:0000256" key="5">
    <source>
        <dbReference type="ARBA" id="ARBA00022989"/>
    </source>
</evidence>
<evidence type="ECO:0000256" key="2">
    <source>
        <dbReference type="ARBA" id="ARBA00009848"/>
    </source>
</evidence>
<feature type="transmembrane region" description="Helical" evidence="10">
    <location>
        <begin position="31"/>
        <end position="50"/>
    </location>
</feature>
<comment type="similarity">
    <text evidence="2">Belongs to the P2X receptor family.</text>
</comment>
<gene>
    <name evidence="11" type="ORF">H4Q32_013038</name>
</gene>
<keyword evidence="9" id="KW-0407">Ion channel</keyword>
<evidence type="ECO:0000256" key="9">
    <source>
        <dbReference type="ARBA" id="ARBA00023303"/>
    </source>
</evidence>
<comment type="subcellular location">
    <subcellularLocation>
        <location evidence="1">Endomembrane system</location>
    </subcellularLocation>
</comment>
<dbReference type="InterPro" id="IPR059116">
    <property type="entry name" value="P2X_receptor"/>
</dbReference>
<proteinExistence type="inferred from homology"/>
<sequence length="321" mass="37097">MALQNSLNRLLCLFEYTTVRYVGTQNKKIGFLYRIFQLAVMGYLLGWVFLKNKGYQVKDDTIESSVVTKVKGVARVNTTYTDFWGPEDYVFPNQGENFLSIMTSFIETPNQTLGIKTGICLKKTDNGTCEIYGWCPIETRSDPHSATVVRQAENFTLYIRNFIRFSLFNFSTSNVLKENRRLYLKNCLYNETDHPYCPIFRLGDIVNKTGHSFEDMARSGGSIGVLVEWRCDLDKYSDCRPKYSFVRLGNSSETGQRQRTLYKVYGIHLDIMVFGSASYVCDIMLLYMMKKRSTHTELKLERMTTYVTEACLLEMLLCCIL</sequence>
<dbReference type="PANTHER" id="PTHR10125:SF12">
    <property type="entry name" value="P2X PURINOCEPTOR 5"/>
    <property type="match status" value="1"/>
</dbReference>
<keyword evidence="6" id="KW-0406">Ion transport</keyword>
<evidence type="ECO:0000256" key="8">
    <source>
        <dbReference type="ARBA" id="ARBA00023286"/>
    </source>
</evidence>
<evidence type="ECO:0000313" key="12">
    <source>
        <dbReference type="Proteomes" id="UP000830375"/>
    </source>
</evidence>
<feature type="transmembrane region" description="Helical" evidence="10">
    <location>
        <begin position="265"/>
        <end position="289"/>
    </location>
</feature>
<keyword evidence="4 10" id="KW-0812">Transmembrane</keyword>
<evidence type="ECO:0000256" key="1">
    <source>
        <dbReference type="ARBA" id="ARBA00004308"/>
    </source>
</evidence>
<keyword evidence="5 10" id="KW-1133">Transmembrane helix</keyword>
<accession>A0ABQ8LZX2</accession>
<dbReference type="EMBL" id="JACTAM010000015">
    <property type="protein sequence ID" value="KAI2656185.1"/>
    <property type="molecule type" value="Genomic_DNA"/>
</dbReference>
<dbReference type="Pfam" id="PF00864">
    <property type="entry name" value="P2X_receptor"/>
    <property type="match status" value="1"/>
</dbReference>
<keyword evidence="7 10" id="KW-0472">Membrane</keyword>
<protein>
    <submittedName>
        <fullName evidence="11">P2X purinoceptor 5</fullName>
    </submittedName>
</protein>
<comment type="caution">
    <text evidence="11">The sequence shown here is derived from an EMBL/GenBank/DDBJ whole genome shotgun (WGS) entry which is preliminary data.</text>
</comment>
<keyword evidence="12" id="KW-1185">Reference proteome</keyword>
<evidence type="ECO:0000256" key="6">
    <source>
        <dbReference type="ARBA" id="ARBA00023065"/>
    </source>
</evidence>
<dbReference type="PANTHER" id="PTHR10125">
    <property type="entry name" value="P2X PURINOCEPTOR"/>
    <property type="match status" value="1"/>
</dbReference>
<name>A0ABQ8LZX2_LABRO</name>
<evidence type="ECO:0000256" key="4">
    <source>
        <dbReference type="ARBA" id="ARBA00022692"/>
    </source>
</evidence>
<reference evidence="11 12" key="1">
    <citation type="submission" date="2022-01" db="EMBL/GenBank/DDBJ databases">
        <title>A high-quality chromosome-level genome assembly of rohu carp, Labeo rohita.</title>
        <authorList>
            <person name="Arick M.A. II"/>
            <person name="Hsu C.-Y."/>
            <person name="Magbanua Z."/>
            <person name="Pechanova O."/>
            <person name="Grover C."/>
            <person name="Miller E."/>
            <person name="Thrash A."/>
            <person name="Ezzel L."/>
            <person name="Alam S."/>
            <person name="Benzie J."/>
            <person name="Hamilton M."/>
            <person name="Karsi A."/>
            <person name="Lawrence M.L."/>
            <person name="Peterson D.G."/>
        </authorList>
    </citation>
    <scope>NUCLEOTIDE SEQUENCE [LARGE SCALE GENOMIC DNA]</scope>
    <source>
        <strain evidence="12">BAU-BD-2019</strain>
        <tissue evidence="11">Blood</tissue>
    </source>
</reference>
<dbReference type="Proteomes" id="UP000830375">
    <property type="component" value="Unassembled WGS sequence"/>
</dbReference>
<keyword evidence="3" id="KW-0813">Transport</keyword>
<evidence type="ECO:0000313" key="11">
    <source>
        <dbReference type="EMBL" id="KAI2656185.1"/>
    </source>
</evidence>
<keyword evidence="8" id="KW-1071">Ligand-gated ion channel</keyword>
<evidence type="ECO:0000256" key="10">
    <source>
        <dbReference type="SAM" id="Phobius"/>
    </source>
</evidence>
<dbReference type="InterPro" id="IPR027309">
    <property type="entry name" value="P2X_extracellular_dom_sf"/>
</dbReference>
<evidence type="ECO:0000256" key="3">
    <source>
        <dbReference type="ARBA" id="ARBA00022448"/>
    </source>
</evidence>